<evidence type="ECO:0000313" key="3">
    <source>
        <dbReference type="Proteomes" id="UP001300692"/>
    </source>
</evidence>
<keyword evidence="3" id="KW-1185">Reference proteome</keyword>
<reference evidence="2 3" key="1">
    <citation type="submission" date="2022-10" db="EMBL/GenBank/DDBJ databases">
        <title>Comparative genomics and taxonomic characterization of three novel marine species of genus Reichenbachiella exhibiting antioxidant and polysaccharide degradation activities.</title>
        <authorList>
            <person name="Muhammad N."/>
            <person name="Lee Y.-J."/>
            <person name="Ko J."/>
            <person name="Kim S.-G."/>
        </authorList>
    </citation>
    <scope>NUCLEOTIDE SEQUENCE [LARGE SCALE GENOMIC DNA]</scope>
    <source>
        <strain evidence="2 3">ABR2-5</strain>
    </source>
</reference>
<sequence length="577" mass="65486">MRVGAVVILILMVLDIKAQQPEHQARVYTDSTGKIFWNKQMPVYIRIASSPDDPGVLLTNDEQPEYTDPIYLDTEGVNYIRTRNAVNNRSMKPANPPVEVMLPVYADGQPPVSKALFQETARYVRNGIEYLGRGLKVELQGLDAQSGLDEIYYAIDDNPFQPYTQLIDYALIEGSSTLRYYAVDHVGNAEAANERNLLLDYGSPVTQVSGHGPQMKNSYTFGSTLQLSAVDSLSGVDKIYYQIDEQERQVYNQALAIDALSDGFHMITYYSVDHVLNQEEPKSYEFYMDKSAPLTSADILGDRFIVDDQIYFSGRTKLKFTAVDNRVGVKEVRYSVNDEGFQTYDNPFYLPNKTGTHQIRYYAVDHFGNKTFDENSSNPYNAFEHHATKVYVDLTGPNLSYDFVGEVLETRDTVFVRSDTQIKLSAHDTESGLQKITYSLEGSPVEYDYETPFMFDREGYHAVDFYGYDNVNNRNVSHMNVFVDNKGADIYCTYSSEGYLRDGQKVYSPGLKIYLAAQDNHVGVRDILYSINGEQEQSYTSPIRGLRKEGKYKIKIIAFDLLGNRSTKEIDLEVAKK</sequence>
<organism evidence="2 3">
    <name type="scientific">Reichenbachiella ulvae</name>
    <dbReference type="NCBI Taxonomy" id="2980104"/>
    <lineage>
        <taxon>Bacteria</taxon>
        <taxon>Pseudomonadati</taxon>
        <taxon>Bacteroidota</taxon>
        <taxon>Cytophagia</taxon>
        <taxon>Cytophagales</taxon>
        <taxon>Reichenbachiellaceae</taxon>
        <taxon>Reichenbachiella</taxon>
    </lineage>
</organism>
<protein>
    <submittedName>
        <fullName evidence="2">Ig-like domain repeat protein</fullName>
    </submittedName>
</protein>
<evidence type="ECO:0000259" key="1">
    <source>
        <dbReference type="Pfam" id="PF12245"/>
    </source>
</evidence>
<accession>A0ABT3CP75</accession>
<comment type="caution">
    <text evidence="2">The sequence shown here is derived from an EMBL/GenBank/DDBJ whole genome shotgun (WGS) entry which is preliminary data.</text>
</comment>
<dbReference type="Proteomes" id="UP001300692">
    <property type="component" value="Unassembled WGS sequence"/>
</dbReference>
<gene>
    <name evidence="2" type="ORF">N7U62_02200</name>
</gene>
<dbReference type="EMBL" id="JAOYOD010000001">
    <property type="protein sequence ID" value="MCV9385452.1"/>
    <property type="molecule type" value="Genomic_DNA"/>
</dbReference>
<evidence type="ECO:0000313" key="2">
    <source>
        <dbReference type="EMBL" id="MCV9385452.1"/>
    </source>
</evidence>
<dbReference type="Pfam" id="PF12245">
    <property type="entry name" value="Big_3_2"/>
    <property type="match status" value="1"/>
</dbReference>
<feature type="domain" description="Ig-like" evidence="1">
    <location>
        <begin position="223"/>
        <end position="254"/>
    </location>
</feature>
<dbReference type="InterPro" id="IPR022038">
    <property type="entry name" value="Ig-like_bact"/>
</dbReference>
<dbReference type="Gene3D" id="3.30.1920.20">
    <property type="match status" value="1"/>
</dbReference>
<dbReference type="NCBIfam" id="NF047446">
    <property type="entry name" value="barrel_OmpL47"/>
    <property type="match status" value="5"/>
</dbReference>
<dbReference type="RefSeq" id="WP_264136241.1">
    <property type="nucleotide sequence ID" value="NZ_JAOYOD010000001.1"/>
</dbReference>
<proteinExistence type="predicted"/>
<name>A0ABT3CP75_9BACT</name>
<dbReference type="InterPro" id="IPR058094">
    <property type="entry name" value="Ig-like_OmpL47-like"/>
</dbReference>